<feature type="signal peptide" evidence="1">
    <location>
        <begin position="1"/>
        <end position="18"/>
    </location>
</feature>
<dbReference type="AlphaFoldDB" id="A0A0L0HT12"/>
<dbReference type="GeneID" id="27685329"/>
<dbReference type="VEuPathDB" id="FungiDB:SPPG_01678"/>
<protein>
    <submittedName>
        <fullName evidence="2">Uncharacterized protein</fullName>
    </submittedName>
</protein>
<sequence length="160" mass="16799">MKFTVFIASLCFLGATVAAPSRRAFNPALIPPTQVTPGNSACQGDSIGPVNQIRIPCRCPPSDAQLRATVQQQHPNIPQGLDLDSTLSRFQLTLASLQTLKCPAASTQIKGKLDKLGALKASGRNVPQAEVEAAIRPVEATFSPVLVGAAGPGFNGQRKQ</sequence>
<evidence type="ECO:0000256" key="1">
    <source>
        <dbReference type="SAM" id="SignalP"/>
    </source>
</evidence>
<gene>
    <name evidence="2" type="ORF">SPPG_01678</name>
</gene>
<dbReference type="Proteomes" id="UP000053201">
    <property type="component" value="Unassembled WGS sequence"/>
</dbReference>
<organism evidence="2 3">
    <name type="scientific">Spizellomyces punctatus (strain DAOM BR117)</name>
    <dbReference type="NCBI Taxonomy" id="645134"/>
    <lineage>
        <taxon>Eukaryota</taxon>
        <taxon>Fungi</taxon>
        <taxon>Fungi incertae sedis</taxon>
        <taxon>Chytridiomycota</taxon>
        <taxon>Chytridiomycota incertae sedis</taxon>
        <taxon>Chytridiomycetes</taxon>
        <taxon>Spizellomycetales</taxon>
        <taxon>Spizellomycetaceae</taxon>
        <taxon>Spizellomyces</taxon>
    </lineage>
</organism>
<keyword evidence="3" id="KW-1185">Reference proteome</keyword>
<feature type="chain" id="PRO_5005540332" evidence="1">
    <location>
        <begin position="19"/>
        <end position="160"/>
    </location>
</feature>
<evidence type="ECO:0000313" key="3">
    <source>
        <dbReference type="Proteomes" id="UP000053201"/>
    </source>
</evidence>
<dbReference type="EMBL" id="KQ257451">
    <property type="protein sequence ID" value="KND04248.1"/>
    <property type="molecule type" value="Genomic_DNA"/>
</dbReference>
<dbReference type="InParanoid" id="A0A0L0HT12"/>
<dbReference type="RefSeq" id="XP_016612287.1">
    <property type="nucleotide sequence ID" value="XM_016749999.1"/>
</dbReference>
<name>A0A0L0HT12_SPIPD</name>
<proteinExistence type="predicted"/>
<evidence type="ECO:0000313" key="2">
    <source>
        <dbReference type="EMBL" id="KND04248.1"/>
    </source>
</evidence>
<accession>A0A0L0HT12</accession>
<keyword evidence="1" id="KW-0732">Signal</keyword>
<reference evidence="2 3" key="1">
    <citation type="submission" date="2009-08" db="EMBL/GenBank/DDBJ databases">
        <title>The Genome Sequence of Spizellomyces punctatus strain DAOM BR117.</title>
        <authorList>
            <consortium name="The Broad Institute Genome Sequencing Platform"/>
            <person name="Russ C."/>
            <person name="Cuomo C."/>
            <person name="Shea T."/>
            <person name="Young S.K."/>
            <person name="Zeng Q."/>
            <person name="Koehrsen M."/>
            <person name="Haas B."/>
            <person name="Borodovsky M."/>
            <person name="Guigo R."/>
            <person name="Alvarado L."/>
            <person name="Berlin A."/>
            <person name="Bochicchio J."/>
            <person name="Borenstein D."/>
            <person name="Chapman S."/>
            <person name="Chen Z."/>
            <person name="Engels R."/>
            <person name="Freedman E."/>
            <person name="Gellesch M."/>
            <person name="Goldberg J."/>
            <person name="Griggs A."/>
            <person name="Gujja S."/>
            <person name="Heiman D."/>
            <person name="Hepburn T."/>
            <person name="Howarth C."/>
            <person name="Jen D."/>
            <person name="Larson L."/>
            <person name="Lewis B."/>
            <person name="Mehta T."/>
            <person name="Park D."/>
            <person name="Pearson M."/>
            <person name="Roberts A."/>
            <person name="Saif S."/>
            <person name="Shenoy N."/>
            <person name="Sisk P."/>
            <person name="Stolte C."/>
            <person name="Sykes S."/>
            <person name="Thomson T."/>
            <person name="Walk T."/>
            <person name="White J."/>
            <person name="Yandava C."/>
            <person name="Burger G."/>
            <person name="Gray M.W."/>
            <person name="Holland P.W.H."/>
            <person name="King N."/>
            <person name="Lang F.B.F."/>
            <person name="Roger A.J."/>
            <person name="Ruiz-Trillo I."/>
            <person name="Lander E."/>
            <person name="Nusbaum C."/>
        </authorList>
    </citation>
    <scope>NUCLEOTIDE SEQUENCE [LARGE SCALE GENOMIC DNA]</scope>
    <source>
        <strain evidence="2 3">DAOM BR117</strain>
    </source>
</reference>
<dbReference type="OrthoDB" id="2140240at2759"/>